<dbReference type="Proteomes" id="UP000241771">
    <property type="component" value="Unassembled WGS sequence"/>
</dbReference>
<gene>
    <name evidence="1" type="ORF">C9I98_08915</name>
</gene>
<evidence type="ECO:0000313" key="2">
    <source>
        <dbReference type="Proteomes" id="UP000241771"/>
    </source>
</evidence>
<keyword evidence="2" id="KW-1185">Reference proteome</keyword>
<dbReference type="RefSeq" id="WP_036823345.1">
    <property type="nucleotide sequence ID" value="NZ_PYMA01000004.1"/>
</dbReference>
<reference evidence="1 2" key="1">
    <citation type="submission" date="2018-01" db="EMBL/GenBank/DDBJ databases">
        <title>Whole genome sequencing of Histamine producing bacteria.</title>
        <authorList>
            <person name="Butler K."/>
        </authorList>
    </citation>
    <scope>NUCLEOTIDE SEQUENCE [LARGE SCALE GENOMIC DNA]</scope>
    <source>
        <strain evidence="1 2">DSM 100436</strain>
    </source>
</reference>
<dbReference type="AlphaFoldDB" id="A0A2T3NV80"/>
<name>A0A2T3NV80_9GAMM</name>
<proteinExistence type="predicted"/>
<accession>A0A2T3NV80</accession>
<dbReference type="EMBL" id="PYMA01000004">
    <property type="protein sequence ID" value="PSW20167.1"/>
    <property type="molecule type" value="Genomic_DNA"/>
</dbReference>
<comment type="caution">
    <text evidence="1">The sequence shown here is derived from an EMBL/GenBank/DDBJ whole genome shotgun (WGS) entry which is preliminary data.</text>
</comment>
<organism evidence="1 2">
    <name type="scientific">Photobacterium sanctipauli</name>
    <dbReference type="NCBI Taxonomy" id="1342794"/>
    <lineage>
        <taxon>Bacteria</taxon>
        <taxon>Pseudomonadati</taxon>
        <taxon>Pseudomonadota</taxon>
        <taxon>Gammaproteobacteria</taxon>
        <taxon>Vibrionales</taxon>
        <taxon>Vibrionaceae</taxon>
        <taxon>Photobacterium</taxon>
    </lineage>
</organism>
<protein>
    <submittedName>
        <fullName evidence="1">Uncharacterized protein</fullName>
    </submittedName>
</protein>
<sequence>MSFSDNFNQLHFDMIIRSDKLGLQWGSNNVGYHGMGLAEIKADIQTWYPTRRSGTYRSRMKSLLDAKDLVLVCNR</sequence>
<evidence type="ECO:0000313" key="1">
    <source>
        <dbReference type="EMBL" id="PSW20167.1"/>
    </source>
</evidence>